<keyword evidence="5" id="KW-0999">Mitochondrion inner membrane</keyword>
<evidence type="ECO:0000256" key="3">
    <source>
        <dbReference type="ARBA" id="ARBA00022448"/>
    </source>
</evidence>
<evidence type="ECO:0000256" key="2">
    <source>
        <dbReference type="ARBA" id="ARBA00009508"/>
    </source>
</evidence>
<feature type="domain" description="Complex 1 LYR protein" evidence="9">
    <location>
        <begin position="20"/>
        <end position="81"/>
    </location>
</feature>
<accession>A0A4P9Y5G2</accession>
<evidence type="ECO:0000256" key="5">
    <source>
        <dbReference type="ARBA" id="ARBA00022792"/>
    </source>
</evidence>
<dbReference type="PIRSF" id="PIRSF006643">
    <property type="entry name" value="NDUA6"/>
    <property type="match status" value="1"/>
</dbReference>
<dbReference type="Proteomes" id="UP000267251">
    <property type="component" value="Unassembled WGS sequence"/>
</dbReference>
<evidence type="ECO:0000259" key="9">
    <source>
        <dbReference type="Pfam" id="PF05347"/>
    </source>
</evidence>
<dbReference type="InterPro" id="IPR016488">
    <property type="entry name" value="NADH_Ub_cplx-1_asu_su-6"/>
</dbReference>
<dbReference type="OrthoDB" id="14535at2759"/>
<dbReference type="GO" id="GO:0045271">
    <property type="term" value="C:respiratory chain complex I"/>
    <property type="evidence" value="ECO:0007669"/>
    <property type="project" value="InterPro"/>
</dbReference>
<evidence type="ECO:0000256" key="4">
    <source>
        <dbReference type="ARBA" id="ARBA00022660"/>
    </source>
</evidence>
<dbReference type="PANTHER" id="PTHR12964:SF0">
    <property type="entry name" value="NADH DEHYDROGENASE [UBIQUINONE] 1 ALPHA SUBCOMPLEX SUBUNIT 6"/>
    <property type="match status" value="1"/>
</dbReference>
<dbReference type="CDD" id="cd20266">
    <property type="entry name" value="Complex1_LYR_NDUFA6_LYRM6"/>
    <property type="match status" value="1"/>
</dbReference>
<comment type="subcellular location">
    <subcellularLocation>
        <location evidence="1">Mitochondrion inner membrane</location>
        <topology evidence="1">Peripheral membrane protein</topology>
        <orientation evidence="1">Matrix side</orientation>
    </subcellularLocation>
</comment>
<evidence type="ECO:0000313" key="11">
    <source>
        <dbReference type="Proteomes" id="UP000267251"/>
    </source>
</evidence>
<name>A0A4P9Y5G2_9FUNG</name>
<keyword evidence="3" id="KW-0813">Transport</keyword>
<keyword evidence="8" id="KW-0472">Membrane</keyword>
<dbReference type="InterPro" id="IPR008011">
    <property type="entry name" value="Complex1_LYR_dom"/>
</dbReference>
<keyword evidence="6" id="KW-0249">Electron transport</keyword>
<gene>
    <name evidence="10" type="ORF">BJ684DRAFT_8877</name>
</gene>
<evidence type="ECO:0000256" key="7">
    <source>
        <dbReference type="ARBA" id="ARBA00023128"/>
    </source>
</evidence>
<protein>
    <recommendedName>
        <fullName evidence="9">Complex 1 LYR protein domain-containing protein</fullName>
    </recommendedName>
</protein>
<comment type="similarity">
    <text evidence="2">Belongs to the complex I LYR family.</text>
</comment>
<organism evidence="10 11">
    <name type="scientific">Piptocephalis cylindrospora</name>
    <dbReference type="NCBI Taxonomy" id="1907219"/>
    <lineage>
        <taxon>Eukaryota</taxon>
        <taxon>Fungi</taxon>
        <taxon>Fungi incertae sedis</taxon>
        <taxon>Zoopagomycota</taxon>
        <taxon>Zoopagomycotina</taxon>
        <taxon>Zoopagomycetes</taxon>
        <taxon>Zoopagales</taxon>
        <taxon>Piptocephalidaceae</taxon>
        <taxon>Piptocephalis</taxon>
    </lineage>
</organism>
<dbReference type="AlphaFoldDB" id="A0A4P9Y5G2"/>
<evidence type="ECO:0000256" key="1">
    <source>
        <dbReference type="ARBA" id="ARBA00004443"/>
    </source>
</evidence>
<proteinExistence type="inferred from homology"/>
<evidence type="ECO:0000256" key="8">
    <source>
        <dbReference type="ARBA" id="ARBA00023136"/>
    </source>
</evidence>
<reference evidence="11" key="1">
    <citation type="journal article" date="2018" name="Nat. Microbiol.">
        <title>Leveraging single-cell genomics to expand the fungal tree of life.</title>
        <authorList>
            <person name="Ahrendt S.R."/>
            <person name="Quandt C.A."/>
            <person name="Ciobanu D."/>
            <person name="Clum A."/>
            <person name="Salamov A."/>
            <person name="Andreopoulos B."/>
            <person name="Cheng J.F."/>
            <person name="Woyke T."/>
            <person name="Pelin A."/>
            <person name="Henrissat B."/>
            <person name="Reynolds N.K."/>
            <person name="Benny G.L."/>
            <person name="Smith M.E."/>
            <person name="James T.Y."/>
            <person name="Grigoriev I.V."/>
        </authorList>
    </citation>
    <scope>NUCLEOTIDE SEQUENCE [LARGE SCALE GENOMIC DNA]</scope>
</reference>
<keyword evidence="4" id="KW-0679">Respiratory chain</keyword>
<keyword evidence="7" id="KW-0496">Mitochondrion</keyword>
<dbReference type="GO" id="GO:0005743">
    <property type="term" value="C:mitochondrial inner membrane"/>
    <property type="evidence" value="ECO:0007669"/>
    <property type="project" value="UniProtKB-SubCell"/>
</dbReference>
<dbReference type="PANTHER" id="PTHR12964">
    <property type="entry name" value="NADH-UBIQUINONE OXIDOREDUCTASE B14 SUBUNIT"/>
    <property type="match status" value="1"/>
</dbReference>
<dbReference type="InterPro" id="IPR045299">
    <property type="entry name" value="Complex1_LYR_NDUFA6_LYRM6"/>
</dbReference>
<dbReference type="EMBL" id="KZ987862">
    <property type="protein sequence ID" value="RKP14246.1"/>
    <property type="molecule type" value="Genomic_DNA"/>
</dbReference>
<sequence length="117" mass="13660">MSQLAARAVVSITSNERKKRTLQLYREWQLAAPSIVGSYQLDVPLSAVRSKIRELFEVNREVQDPKAIDILIHKGKTELEETVLLWKQPSHVMQYFAREESQPKPTDFLNRFYEGRD</sequence>
<dbReference type="Pfam" id="PF05347">
    <property type="entry name" value="Complex1_LYR"/>
    <property type="match status" value="1"/>
</dbReference>
<dbReference type="GO" id="GO:0006979">
    <property type="term" value="P:response to oxidative stress"/>
    <property type="evidence" value="ECO:0007669"/>
    <property type="project" value="TreeGrafter"/>
</dbReference>
<keyword evidence="11" id="KW-1185">Reference proteome</keyword>
<evidence type="ECO:0000256" key="6">
    <source>
        <dbReference type="ARBA" id="ARBA00022982"/>
    </source>
</evidence>
<evidence type="ECO:0000313" key="10">
    <source>
        <dbReference type="EMBL" id="RKP14246.1"/>
    </source>
</evidence>